<comment type="cofactor">
    <cofactor evidence="1">
        <name>pyridoxal 5'-phosphate</name>
        <dbReference type="ChEBI" id="CHEBI:597326"/>
    </cofactor>
</comment>
<feature type="domain" description="Aminotransferase class I/classII large" evidence="7">
    <location>
        <begin position="55"/>
        <end position="402"/>
    </location>
</feature>
<evidence type="ECO:0000256" key="4">
    <source>
        <dbReference type="ARBA" id="ARBA00022576"/>
    </source>
</evidence>
<dbReference type="FunFam" id="3.40.640.10:FF:000053">
    <property type="entry name" value="Aminotransferase, class I"/>
    <property type="match status" value="1"/>
</dbReference>
<dbReference type="AlphaFoldDB" id="A0A5N5W0T4"/>
<proteinExistence type="inferred from homology"/>
<name>A0A5N5W0T4_STRMB</name>
<dbReference type="InterPro" id="IPR015422">
    <property type="entry name" value="PyrdxlP-dep_Trfase_small"/>
</dbReference>
<dbReference type="PANTHER" id="PTHR42790">
    <property type="entry name" value="AMINOTRANSFERASE"/>
    <property type="match status" value="1"/>
</dbReference>
<evidence type="ECO:0000259" key="7">
    <source>
        <dbReference type="Pfam" id="PF00155"/>
    </source>
</evidence>
<evidence type="ECO:0000256" key="1">
    <source>
        <dbReference type="ARBA" id="ARBA00001933"/>
    </source>
</evidence>
<evidence type="ECO:0000256" key="2">
    <source>
        <dbReference type="ARBA" id="ARBA00007441"/>
    </source>
</evidence>
<keyword evidence="4 8" id="KW-0032">Aminotransferase</keyword>
<dbReference type="OrthoDB" id="199743at2"/>
<dbReference type="EMBL" id="VOKX01000116">
    <property type="protein sequence ID" value="KAB7834286.1"/>
    <property type="molecule type" value="Genomic_DNA"/>
</dbReference>
<dbReference type="InterPro" id="IPR004839">
    <property type="entry name" value="Aminotransferase_I/II_large"/>
</dbReference>
<dbReference type="PANTHER" id="PTHR42790:SF19">
    <property type="entry name" value="KYNURENINE_ALPHA-AMINOADIPATE AMINOTRANSFERASE, MITOCHONDRIAL"/>
    <property type="match status" value="1"/>
</dbReference>
<comment type="subunit">
    <text evidence="3">Homodimer.</text>
</comment>
<dbReference type="GO" id="GO:0030170">
    <property type="term" value="F:pyridoxal phosphate binding"/>
    <property type="evidence" value="ECO:0007669"/>
    <property type="project" value="InterPro"/>
</dbReference>
<protein>
    <submittedName>
        <fullName evidence="8">PLP-dependent aminotransferase family protein</fullName>
    </submittedName>
</protein>
<dbReference type="SUPFAM" id="SSF53383">
    <property type="entry name" value="PLP-dependent transferases"/>
    <property type="match status" value="1"/>
</dbReference>
<dbReference type="GO" id="GO:1901605">
    <property type="term" value="P:alpha-amino acid metabolic process"/>
    <property type="evidence" value="ECO:0007669"/>
    <property type="project" value="TreeGrafter"/>
</dbReference>
<organism evidence="8 9">
    <name type="scientific">Streptomyces mobaraensis</name>
    <name type="common">Streptoverticillium mobaraense</name>
    <dbReference type="NCBI Taxonomy" id="35621"/>
    <lineage>
        <taxon>Bacteria</taxon>
        <taxon>Bacillati</taxon>
        <taxon>Actinomycetota</taxon>
        <taxon>Actinomycetes</taxon>
        <taxon>Kitasatosporales</taxon>
        <taxon>Streptomycetaceae</taxon>
        <taxon>Streptomyces</taxon>
    </lineage>
</organism>
<dbReference type="RefSeq" id="WP_152265683.1">
    <property type="nucleotide sequence ID" value="NZ_JBFADJ010000002.1"/>
</dbReference>
<comment type="similarity">
    <text evidence="2">Belongs to the class-I pyridoxal-phosphate-dependent aminotransferase family.</text>
</comment>
<reference evidence="8 9" key="1">
    <citation type="journal article" date="2019" name="Microb. Cell Fact.">
        <title>Exploring novel herbicidin analogues by transcriptional regulator overexpression and MS/MS molecular networking.</title>
        <authorList>
            <person name="Shi Y."/>
            <person name="Gu R."/>
            <person name="Li Y."/>
            <person name="Wang X."/>
            <person name="Ren W."/>
            <person name="Li X."/>
            <person name="Wang L."/>
            <person name="Xie Y."/>
            <person name="Hong B."/>
        </authorList>
    </citation>
    <scope>NUCLEOTIDE SEQUENCE [LARGE SCALE GENOMIC DNA]</scope>
    <source>
        <strain evidence="8 9">US-43</strain>
    </source>
</reference>
<accession>A0A5N5W0T4</accession>
<dbReference type="Proteomes" id="UP000327000">
    <property type="component" value="Unassembled WGS sequence"/>
</dbReference>
<evidence type="ECO:0000313" key="8">
    <source>
        <dbReference type="EMBL" id="KAB7834286.1"/>
    </source>
</evidence>
<evidence type="ECO:0000256" key="3">
    <source>
        <dbReference type="ARBA" id="ARBA00011738"/>
    </source>
</evidence>
<dbReference type="InterPro" id="IPR050859">
    <property type="entry name" value="Class-I_PLP-dep_aminotransf"/>
</dbReference>
<sequence>MTTTTPPRPGERHLARMARGAEGIKPSEIPTLFAVRGRTDVVSLAGGMPNLEGLPQRAIADETAGLVALGGKVVLQYGSAQGLPKLREQICEVMSLEGIAADPDDVVVTVGSQMALDFVTRIFCDPGDLVLTEAPSYIGALGVFASYRADVVQVPVDDRGLVPDALRAALEDAERAGRRPKFLYTVPNFHNPAGVTLAVERRAEVLEICAAHDVLVVEDNPYGMLALDGRTFPALRSMDAENVVYLGSFSKTIAPGLRIGWVTAPAAVREKLVQAAESTTLCPPAFTQAVLSRYLARHDWRAQIDTYRDSYRVRRDAMLAALAEHLPEGSRWTRPEGGFFVWVTVPDGVDTDALMPYADRHKVAYVPGSAFYAEGSGRGRSELRLSFSYPTPERIAEGVRRLGLAITDYQSAH</sequence>
<dbReference type="InterPro" id="IPR015424">
    <property type="entry name" value="PyrdxlP-dep_Trfase"/>
</dbReference>
<dbReference type="Gene3D" id="3.90.1150.10">
    <property type="entry name" value="Aspartate Aminotransferase, domain 1"/>
    <property type="match status" value="1"/>
</dbReference>
<gene>
    <name evidence="8" type="ORF">FRZ00_30255</name>
</gene>
<evidence type="ECO:0000313" key="9">
    <source>
        <dbReference type="Proteomes" id="UP000327000"/>
    </source>
</evidence>
<dbReference type="GO" id="GO:0008483">
    <property type="term" value="F:transaminase activity"/>
    <property type="evidence" value="ECO:0007669"/>
    <property type="project" value="UniProtKB-KW"/>
</dbReference>
<comment type="caution">
    <text evidence="8">The sequence shown here is derived from an EMBL/GenBank/DDBJ whole genome shotgun (WGS) entry which is preliminary data.</text>
</comment>
<evidence type="ECO:0000256" key="6">
    <source>
        <dbReference type="ARBA" id="ARBA00022898"/>
    </source>
</evidence>
<evidence type="ECO:0000256" key="5">
    <source>
        <dbReference type="ARBA" id="ARBA00022679"/>
    </source>
</evidence>
<dbReference type="CDD" id="cd00609">
    <property type="entry name" value="AAT_like"/>
    <property type="match status" value="1"/>
</dbReference>
<dbReference type="Gene3D" id="3.40.640.10">
    <property type="entry name" value="Type I PLP-dependent aspartate aminotransferase-like (Major domain)"/>
    <property type="match status" value="1"/>
</dbReference>
<dbReference type="Pfam" id="PF00155">
    <property type="entry name" value="Aminotran_1_2"/>
    <property type="match status" value="1"/>
</dbReference>
<keyword evidence="6" id="KW-0663">Pyridoxal phosphate</keyword>
<keyword evidence="5 8" id="KW-0808">Transferase</keyword>
<keyword evidence="9" id="KW-1185">Reference proteome</keyword>
<dbReference type="InterPro" id="IPR015421">
    <property type="entry name" value="PyrdxlP-dep_Trfase_major"/>
</dbReference>